<dbReference type="AlphaFoldDB" id="X0Y2E4"/>
<gene>
    <name evidence="1" type="ORF">S01H1_85388</name>
</gene>
<organism evidence="1">
    <name type="scientific">marine sediment metagenome</name>
    <dbReference type="NCBI Taxonomy" id="412755"/>
    <lineage>
        <taxon>unclassified sequences</taxon>
        <taxon>metagenomes</taxon>
        <taxon>ecological metagenomes</taxon>
    </lineage>
</organism>
<proteinExistence type="predicted"/>
<sequence>GKLHTGGVFGLWSNDPPDAAFTGLLDTVFHSSDSHIVTFPNPYTGAESSSTVYLAHKH</sequence>
<name>X0Y2E4_9ZZZZ</name>
<reference evidence="1" key="1">
    <citation type="journal article" date="2014" name="Front. Microbiol.">
        <title>High frequency of phylogenetically diverse reductive dehalogenase-homologous genes in deep subseafloor sedimentary metagenomes.</title>
        <authorList>
            <person name="Kawai M."/>
            <person name="Futagami T."/>
            <person name="Toyoda A."/>
            <person name="Takaki Y."/>
            <person name="Nishi S."/>
            <person name="Hori S."/>
            <person name="Arai W."/>
            <person name="Tsubouchi T."/>
            <person name="Morono Y."/>
            <person name="Uchiyama I."/>
            <person name="Ito T."/>
            <person name="Fujiyama A."/>
            <person name="Inagaki F."/>
            <person name="Takami H."/>
        </authorList>
    </citation>
    <scope>NUCLEOTIDE SEQUENCE</scope>
    <source>
        <strain evidence="1">Expedition CK06-06</strain>
    </source>
</reference>
<accession>X0Y2E4</accession>
<comment type="caution">
    <text evidence="1">The sequence shown here is derived from an EMBL/GenBank/DDBJ whole genome shotgun (WGS) entry which is preliminary data.</text>
</comment>
<evidence type="ECO:0000313" key="1">
    <source>
        <dbReference type="EMBL" id="GAG49880.1"/>
    </source>
</evidence>
<protein>
    <submittedName>
        <fullName evidence="1">Uncharacterized protein</fullName>
    </submittedName>
</protein>
<dbReference type="EMBL" id="BARS01058624">
    <property type="protein sequence ID" value="GAG49880.1"/>
    <property type="molecule type" value="Genomic_DNA"/>
</dbReference>
<feature type="non-terminal residue" evidence="1">
    <location>
        <position position="1"/>
    </location>
</feature>